<accession>A0A7W7GU43</accession>
<organism evidence="1 2">
    <name type="scientific">Actinoplanes octamycinicus</name>
    <dbReference type="NCBI Taxonomy" id="135948"/>
    <lineage>
        <taxon>Bacteria</taxon>
        <taxon>Bacillati</taxon>
        <taxon>Actinomycetota</taxon>
        <taxon>Actinomycetes</taxon>
        <taxon>Micromonosporales</taxon>
        <taxon>Micromonosporaceae</taxon>
        <taxon>Actinoplanes</taxon>
    </lineage>
</organism>
<comment type="caution">
    <text evidence="1">The sequence shown here is derived from an EMBL/GenBank/DDBJ whole genome shotgun (WGS) entry which is preliminary data.</text>
</comment>
<gene>
    <name evidence="1" type="ORF">BJY16_001779</name>
</gene>
<proteinExistence type="predicted"/>
<evidence type="ECO:0000313" key="1">
    <source>
        <dbReference type="EMBL" id="MBB4738320.1"/>
    </source>
</evidence>
<name>A0A7W7GU43_9ACTN</name>
<evidence type="ECO:0000313" key="2">
    <source>
        <dbReference type="Proteomes" id="UP000546162"/>
    </source>
</evidence>
<reference evidence="1 2" key="1">
    <citation type="submission" date="2020-08" db="EMBL/GenBank/DDBJ databases">
        <title>Sequencing the genomes of 1000 actinobacteria strains.</title>
        <authorList>
            <person name="Klenk H.-P."/>
        </authorList>
    </citation>
    <scope>NUCLEOTIDE SEQUENCE [LARGE SCALE GENOMIC DNA]</scope>
    <source>
        <strain evidence="1 2">DSM 45809</strain>
    </source>
</reference>
<protein>
    <submittedName>
        <fullName evidence="1">Uncharacterized protein</fullName>
    </submittedName>
</protein>
<dbReference type="AlphaFoldDB" id="A0A7W7GU43"/>
<dbReference type="EMBL" id="JACHNB010000001">
    <property type="protein sequence ID" value="MBB4738320.1"/>
    <property type="molecule type" value="Genomic_DNA"/>
</dbReference>
<keyword evidence="2" id="KW-1185">Reference proteome</keyword>
<sequence>MTTPGPRRLPFRLTIAVRVPAITAAAGASANPLQPSCEG</sequence>
<dbReference type="Proteomes" id="UP000546162">
    <property type="component" value="Unassembled WGS sequence"/>
</dbReference>